<sequence length="104" mass="11280">MLVTFRTKAHAGITMFGDVASMMLIKMGHHATIPGAILAEDVLVALNRLTSAIEADTDISTETEKNAWDDQSVSLQSRAMPLIELLKAASEEHSDVIWEEAGIT</sequence>
<protein>
    <recommendedName>
        <fullName evidence="2">DUF1840 domain-containing protein</fullName>
    </recommendedName>
</protein>
<gene>
    <name evidence="1" type="ORF">MNBD_GAMMA04-286</name>
</gene>
<dbReference type="Pfam" id="PF08895">
    <property type="entry name" value="DUF1840"/>
    <property type="match status" value="1"/>
</dbReference>
<organism evidence="1">
    <name type="scientific">hydrothermal vent metagenome</name>
    <dbReference type="NCBI Taxonomy" id="652676"/>
    <lineage>
        <taxon>unclassified sequences</taxon>
        <taxon>metagenomes</taxon>
        <taxon>ecological metagenomes</taxon>
    </lineage>
</organism>
<proteinExistence type="predicted"/>
<dbReference type="AlphaFoldDB" id="A0A3B0VRB1"/>
<evidence type="ECO:0000313" key="1">
    <source>
        <dbReference type="EMBL" id="VAW46238.1"/>
    </source>
</evidence>
<accession>A0A3B0VRB1</accession>
<dbReference type="InterPro" id="IPR014991">
    <property type="entry name" value="DUF1840"/>
</dbReference>
<dbReference type="EMBL" id="UOFB01000127">
    <property type="protein sequence ID" value="VAW46238.1"/>
    <property type="molecule type" value="Genomic_DNA"/>
</dbReference>
<name>A0A3B0VRB1_9ZZZZ</name>
<evidence type="ECO:0008006" key="2">
    <source>
        <dbReference type="Google" id="ProtNLM"/>
    </source>
</evidence>
<reference evidence="1" key="1">
    <citation type="submission" date="2018-06" db="EMBL/GenBank/DDBJ databases">
        <authorList>
            <person name="Zhirakovskaya E."/>
        </authorList>
    </citation>
    <scope>NUCLEOTIDE SEQUENCE</scope>
</reference>